<feature type="compositionally biased region" description="Low complexity" evidence="5">
    <location>
        <begin position="172"/>
        <end position="182"/>
    </location>
</feature>
<keyword evidence="4" id="KW-0968">Cytoplasmic vesicle</keyword>
<evidence type="ECO:0000313" key="8">
    <source>
        <dbReference type="Proteomes" id="UP001630127"/>
    </source>
</evidence>
<dbReference type="PANTHER" id="PTHR12276">
    <property type="entry name" value="EPSIN/ENT-RELATED"/>
    <property type="match status" value="1"/>
</dbReference>
<dbReference type="Proteomes" id="UP001630127">
    <property type="component" value="Unassembled WGS sequence"/>
</dbReference>
<keyword evidence="8" id="KW-1185">Reference proteome</keyword>
<keyword evidence="3" id="KW-0333">Golgi apparatus</keyword>
<comment type="caution">
    <text evidence="7">The sequence shown here is derived from an EMBL/GenBank/DDBJ whole genome shotgun (WGS) entry which is preliminary data.</text>
</comment>
<sequence length="260" mass="29608">MYLNDFTQTELLVEEATNDDPCSPRANTMTRMAQASYDVDDYWRIADVLHRRLHTFDRKHWRQSYKSLILLDFLLTHGPEKFAKEFNWDIDVIRDLGSFQLKDEKGIDWGHNMQKRSDRILQLLQGGEILRKERLKALKITNEIKGFGNLMISPSSSPLSCGTSLESVSSLSSSSGTSSALSEIDDRSHDHNVDENGALLDIFEQENSEEEEKPTSFMSGICSKLGISPRGFGKKVLFTRVPNDADSSRIKKMQRQFSIP</sequence>
<dbReference type="EMBL" id="JBJUIK010000013">
    <property type="protein sequence ID" value="KAL3507618.1"/>
    <property type="molecule type" value="Genomic_DNA"/>
</dbReference>
<evidence type="ECO:0000256" key="1">
    <source>
        <dbReference type="ARBA" id="ARBA00004132"/>
    </source>
</evidence>
<dbReference type="SUPFAM" id="SSF48464">
    <property type="entry name" value="ENTH/VHS domain"/>
    <property type="match status" value="1"/>
</dbReference>
<comment type="subcellular location">
    <subcellularLocation>
        <location evidence="1">Cytoplasmic vesicle</location>
        <location evidence="1">Clathrin-coated vesicle</location>
    </subcellularLocation>
    <subcellularLocation>
        <location evidence="2">Golgi apparatus</location>
    </subcellularLocation>
</comment>
<evidence type="ECO:0000256" key="4">
    <source>
        <dbReference type="ARBA" id="ARBA00023329"/>
    </source>
</evidence>
<protein>
    <recommendedName>
        <fullName evidence="6">ENTH domain-containing protein</fullName>
    </recommendedName>
</protein>
<dbReference type="Gene3D" id="1.25.40.90">
    <property type="match status" value="1"/>
</dbReference>
<name>A0ABD2YQ03_9GENT</name>
<evidence type="ECO:0000256" key="3">
    <source>
        <dbReference type="ARBA" id="ARBA00023034"/>
    </source>
</evidence>
<reference evidence="7 8" key="1">
    <citation type="submission" date="2024-11" db="EMBL/GenBank/DDBJ databases">
        <title>A near-complete genome assembly of Cinchona calisaya.</title>
        <authorList>
            <person name="Lian D.C."/>
            <person name="Zhao X.W."/>
            <person name="Wei L."/>
        </authorList>
    </citation>
    <scope>NUCLEOTIDE SEQUENCE [LARGE SCALE GENOMIC DNA]</scope>
    <source>
        <tissue evidence="7">Nenye</tissue>
    </source>
</reference>
<proteinExistence type="predicted"/>
<dbReference type="GO" id="GO:0030136">
    <property type="term" value="C:clathrin-coated vesicle"/>
    <property type="evidence" value="ECO:0007669"/>
    <property type="project" value="UniProtKB-SubCell"/>
</dbReference>
<evidence type="ECO:0000256" key="2">
    <source>
        <dbReference type="ARBA" id="ARBA00004555"/>
    </source>
</evidence>
<gene>
    <name evidence="7" type="ORF">ACH5RR_033000</name>
</gene>
<dbReference type="Pfam" id="PF01417">
    <property type="entry name" value="ENTH"/>
    <property type="match status" value="1"/>
</dbReference>
<dbReference type="SMART" id="SM00273">
    <property type="entry name" value="ENTH"/>
    <property type="match status" value="1"/>
</dbReference>
<dbReference type="PANTHER" id="PTHR12276:SF95">
    <property type="entry name" value="ENTH_VHS FAMILY PROTEIN"/>
    <property type="match status" value="1"/>
</dbReference>
<dbReference type="PROSITE" id="PS50942">
    <property type="entry name" value="ENTH"/>
    <property type="match status" value="1"/>
</dbReference>
<dbReference type="GO" id="GO:0005794">
    <property type="term" value="C:Golgi apparatus"/>
    <property type="evidence" value="ECO:0007669"/>
    <property type="project" value="UniProtKB-SubCell"/>
</dbReference>
<feature type="domain" description="ENTH" evidence="6">
    <location>
        <begin position="1"/>
        <end position="134"/>
    </location>
</feature>
<dbReference type="CDD" id="cd03571">
    <property type="entry name" value="ENTH"/>
    <property type="match status" value="1"/>
</dbReference>
<feature type="region of interest" description="Disordered" evidence="5">
    <location>
        <begin position="172"/>
        <end position="191"/>
    </location>
</feature>
<evidence type="ECO:0000256" key="5">
    <source>
        <dbReference type="SAM" id="MobiDB-lite"/>
    </source>
</evidence>
<dbReference type="InterPro" id="IPR008942">
    <property type="entry name" value="ENTH_VHS"/>
</dbReference>
<evidence type="ECO:0000259" key="6">
    <source>
        <dbReference type="PROSITE" id="PS50942"/>
    </source>
</evidence>
<organism evidence="7 8">
    <name type="scientific">Cinchona calisaya</name>
    <dbReference type="NCBI Taxonomy" id="153742"/>
    <lineage>
        <taxon>Eukaryota</taxon>
        <taxon>Viridiplantae</taxon>
        <taxon>Streptophyta</taxon>
        <taxon>Embryophyta</taxon>
        <taxon>Tracheophyta</taxon>
        <taxon>Spermatophyta</taxon>
        <taxon>Magnoliopsida</taxon>
        <taxon>eudicotyledons</taxon>
        <taxon>Gunneridae</taxon>
        <taxon>Pentapetalae</taxon>
        <taxon>asterids</taxon>
        <taxon>lamiids</taxon>
        <taxon>Gentianales</taxon>
        <taxon>Rubiaceae</taxon>
        <taxon>Cinchonoideae</taxon>
        <taxon>Cinchoneae</taxon>
        <taxon>Cinchona</taxon>
    </lineage>
</organism>
<dbReference type="AlphaFoldDB" id="A0ABD2YQ03"/>
<accession>A0ABD2YQ03</accession>
<dbReference type="InterPro" id="IPR013809">
    <property type="entry name" value="ENTH"/>
</dbReference>
<evidence type="ECO:0000313" key="7">
    <source>
        <dbReference type="EMBL" id="KAL3507618.1"/>
    </source>
</evidence>